<feature type="domain" description="Nudix hydrolase" evidence="4">
    <location>
        <begin position="3"/>
        <end position="128"/>
    </location>
</feature>
<name>A0A1G6N9P4_9BACI</name>
<dbReference type="InterPro" id="IPR015797">
    <property type="entry name" value="NUDIX_hydrolase-like_dom_sf"/>
</dbReference>
<evidence type="ECO:0000313" key="6">
    <source>
        <dbReference type="Proteomes" id="UP000242662"/>
    </source>
</evidence>
<dbReference type="GO" id="GO:0016787">
    <property type="term" value="F:hydrolase activity"/>
    <property type="evidence" value="ECO:0007669"/>
    <property type="project" value="UniProtKB-KW"/>
</dbReference>
<accession>A0A1G6N9P4</accession>
<dbReference type="InterPro" id="IPR020476">
    <property type="entry name" value="Nudix_hydrolase"/>
</dbReference>
<dbReference type="STRING" id="1464122.SAMN05421737_11222"/>
<evidence type="ECO:0000259" key="4">
    <source>
        <dbReference type="PROSITE" id="PS51462"/>
    </source>
</evidence>
<dbReference type="Pfam" id="PF00293">
    <property type="entry name" value="NUDIX"/>
    <property type="match status" value="1"/>
</dbReference>
<comment type="similarity">
    <text evidence="3">Belongs to the Nudix hydrolase family.</text>
</comment>
<gene>
    <name evidence="5" type="ORF">SAMN05421737_11222</name>
</gene>
<dbReference type="InterPro" id="IPR020084">
    <property type="entry name" value="NUDIX_hydrolase_CS"/>
</dbReference>
<evidence type="ECO:0000313" key="5">
    <source>
        <dbReference type="EMBL" id="SDC64568.1"/>
    </source>
</evidence>
<dbReference type="Gene3D" id="3.90.79.10">
    <property type="entry name" value="Nucleoside Triphosphate Pyrophosphohydrolase"/>
    <property type="match status" value="1"/>
</dbReference>
<proteinExistence type="inferred from homology"/>
<sequence>MDQYQPVAGSYAVIKCQEKFLLCYNTWRKQWELPAGKRERGETTKACAIRELYEETGQVVTEMDFIGLMVVKNILNGTLKYNPVYGAMVEKLIPFVENEETSGIMLWDTEERVEVIDAVDLCLIKELK</sequence>
<comment type="cofactor">
    <cofactor evidence="1">
        <name>Mg(2+)</name>
        <dbReference type="ChEBI" id="CHEBI:18420"/>
    </cofactor>
</comment>
<dbReference type="PANTHER" id="PTHR43046">
    <property type="entry name" value="GDP-MANNOSE MANNOSYL HYDROLASE"/>
    <property type="match status" value="1"/>
</dbReference>
<reference evidence="6" key="1">
    <citation type="submission" date="2016-09" db="EMBL/GenBank/DDBJ databases">
        <authorList>
            <person name="Varghese N."/>
            <person name="Submissions S."/>
        </authorList>
    </citation>
    <scope>NUCLEOTIDE SEQUENCE [LARGE SCALE GENOMIC DNA]</scope>
    <source>
        <strain evidence="6">25nlg</strain>
    </source>
</reference>
<protein>
    <submittedName>
        <fullName evidence="5">8-oxo-dGTP diphosphatase</fullName>
    </submittedName>
</protein>
<dbReference type="AlphaFoldDB" id="A0A1G6N9P4"/>
<dbReference type="PROSITE" id="PS00893">
    <property type="entry name" value="NUDIX_BOX"/>
    <property type="match status" value="1"/>
</dbReference>
<dbReference type="RefSeq" id="WP_245701256.1">
    <property type="nucleotide sequence ID" value="NZ_FMYM01000012.1"/>
</dbReference>
<evidence type="ECO:0000256" key="1">
    <source>
        <dbReference type="ARBA" id="ARBA00001946"/>
    </source>
</evidence>
<dbReference type="InterPro" id="IPR000086">
    <property type="entry name" value="NUDIX_hydrolase_dom"/>
</dbReference>
<dbReference type="PROSITE" id="PS51462">
    <property type="entry name" value="NUDIX"/>
    <property type="match status" value="1"/>
</dbReference>
<organism evidence="5 6">
    <name type="scientific">Shouchella lonarensis</name>
    <dbReference type="NCBI Taxonomy" id="1464122"/>
    <lineage>
        <taxon>Bacteria</taxon>
        <taxon>Bacillati</taxon>
        <taxon>Bacillota</taxon>
        <taxon>Bacilli</taxon>
        <taxon>Bacillales</taxon>
        <taxon>Bacillaceae</taxon>
        <taxon>Shouchella</taxon>
    </lineage>
</organism>
<evidence type="ECO:0000256" key="3">
    <source>
        <dbReference type="RuleBase" id="RU003476"/>
    </source>
</evidence>
<keyword evidence="6" id="KW-1185">Reference proteome</keyword>
<evidence type="ECO:0000256" key="2">
    <source>
        <dbReference type="ARBA" id="ARBA00022801"/>
    </source>
</evidence>
<dbReference type="Proteomes" id="UP000242662">
    <property type="component" value="Unassembled WGS sequence"/>
</dbReference>
<dbReference type="PRINTS" id="PR00502">
    <property type="entry name" value="NUDIXFAMILY"/>
</dbReference>
<dbReference type="PANTHER" id="PTHR43046:SF2">
    <property type="entry name" value="8-OXO-DGTP DIPHOSPHATASE-RELATED"/>
    <property type="match status" value="1"/>
</dbReference>
<dbReference type="SUPFAM" id="SSF55811">
    <property type="entry name" value="Nudix"/>
    <property type="match status" value="1"/>
</dbReference>
<dbReference type="EMBL" id="FMYM01000012">
    <property type="protein sequence ID" value="SDC64568.1"/>
    <property type="molecule type" value="Genomic_DNA"/>
</dbReference>
<keyword evidence="2 3" id="KW-0378">Hydrolase</keyword>